<evidence type="ECO:0000256" key="8">
    <source>
        <dbReference type="ARBA" id="ARBA00022932"/>
    </source>
</evidence>
<organism evidence="15 16">
    <name type="scientific">Kyrpidia spormannii</name>
    <dbReference type="NCBI Taxonomy" id="2055160"/>
    <lineage>
        <taxon>Bacteria</taxon>
        <taxon>Bacillati</taxon>
        <taxon>Bacillota</taxon>
        <taxon>Bacilli</taxon>
        <taxon>Bacillales</taxon>
        <taxon>Alicyclobacillaceae</taxon>
        <taxon>Kyrpidia</taxon>
    </lineage>
</organism>
<dbReference type="Gene3D" id="3.10.150.10">
    <property type="entry name" value="DNA Polymerase III, subunit A, domain 2"/>
    <property type="match status" value="1"/>
</dbReference>
<reference evidence="16" key="1">
    <citation type="submission" date="2017-11" db="EMBL/GenBank/DDBJ databases">
        <title>Complete Genome Sequence of Kyrpidia sp. Strain EA-1, a thermophilic, hydrogen-oxidizing Bacterium, isolated from the Azores.</title>
        <authorList>
            <person name="Reiner J.E."/>
            <person name="Lapp C.J."/>
            <person name="Bunk B."/>
            <person name="Gescher J."/>
        </authorList>
    </citation>
    <scope>NUCLEOTIDE SEQUENCE [LARGE SCALE GENOMIC DNA]</scope>
    <source>
        <strain evidence="16">EA-1</strain>
    </source>
</reference>
<evidence type="ECO:0000256" key="2">
    <source>
        <dbReference type="ARBA" id="ARBA00010752"/>
    </source>
</evidence>
<dbReference type="SMART" id="SM00480">
    <property type="entry name" value="POL3Bc"/>
    <property type="match status" value="1"/>
</dbReference>
<dbReference type="PIRSF" id="PIRSF000804">
    <property type="entry name" value="DNA_pol_III_b"/>
    <property type="match status" value="1"/>
</dbReference>
<dbReference type="NCBIfam" id="TIGR00663">
    <property type="entry name" value="dnan"/>
    <property type="match status" value="1"/>
</dbReference>
<evidence type="ECO:0000256" key="6">
    <source>
        <dbReference type="ARBA" id="ARBA00022695"/>
    </source>
</evidence>
<keyword evidence="5 10" id="KW-0808">Transferase</keyword>
<evidence type="ECO:0000256" key="1">
    <source>
        <dbReference type="ARBA" id="ARBA00004496"/>
    </source>
</evidence>
<comment type="function">
    <text evidence="10">Confers DNA tethering and processivity to DNA polymerases and other proteins. Acts as a clamp, forming a ring around DNA (a reaction catalyzed by the clamp-loading complex) which diffuses in an ATP-independent manner freely and bidirectionally along dsDNA. Initially characterized for its ability to contact the catalytic subunit of DNA polymerase III (Pol III), a complex, multichain enzyme responsible for most of the replicative synthesis in bacteria; Pol III exhibits 3'-5' exonuclease proofreading activity. The beta chain is required for initiation of replication as well as for processivity of DNA replication.</text>
</comment>
<dbReference type="Gene3D" id="3.70.10.10">
    <property type="match status" value="1"/>
</dbReference>
<evidence type="ECO:0000313" key="16">
    <source>
        <dbReference type="Proteomes" id="UP000231932"/>
    </source>
</evidence>
<dbReference type="Pfam" id="PF00712">
    <property type="entry name" value="DNA_pol3_beta"/>
    <property type="match status" value="1"/>
</dbReference>
<evidence type="ECO:0000256" key="9">
    <source>
        <dbReference type="ARBA" id="ARBA00023125"/>
    </source>
</evidence>
<evidence type="ECO:0000256" key="11">
    <source>
        <dbReference type="SAM" id="Coils"/>
    </source>
</evidence>
<sequence length="376" mass="41658">MRIHIHQQRLGAALQQVQRAVSAHSTMPILGGIKLTADVDGLRLMATNHEIAVETYLAADSDETLSIEVPGSIVLPARYFVELVRKLPDPWVHLAVQQPYSVQITSAKAAFLLHGFDPEEFPRLPQISSDQPFLIYSDNLKDAIRQTVVAIAAEETRPVLTGLCMKFDADSITFIGTDSHRLASRKLFLQGGPEGASETAVVPGKSVHELARLLPEDDTPVAMTIADNTLLVSSETTRFFTRLLEGQYPDTSKIIPTTFKTRIHIRRDPFASALERALLIAREMQNQVVRLQLQSDRIELSAHSHDVGRVSEQVPLDQFSGDALTIAFNGKYMLDAVRSFDGEQLTVDFTGTMSPMVLRPTDGQEYLHLVLPVRTV</sequence>
<dbReference type="RefSeq" id="WP_100666436.1">
    <property type="nucleotide sequence ID" value="NZ_CP024955.1"/>
</dbReference>
<evidence type="ECO:0000256" key="5">
    <source>
        <dbReference type="ARBA" id="ARBA00022679"/>
    </source>
</evidence>
<evidence type="ECO:0000256" key="3">
    <source>
        <dbReference type="ARBA" id="ARBA00021035"/>
    </source>
</evidence>
<comment type="similarity">
    <text evidence="2 10">Belongs to the beta sliding clamp family.</text>
</comment>
<dbReference type="CDD" id="cd00140">
    <property type="entry name" value="beta_clamp"/>
    <property type="match status" value="1"/>
</dbReference>
<dbReference type="InterPro" id="IPR046938">
    <property type="entry name" value="DNA_clamp_sf"/>
</dbReference>
<dbReference type="InterPro" id="IPR022635">
    <property type="entry name" value="DNA_polIII_beta_C"/>
</dbReference>
<keyword evidence="16" id="KW-1185">Reference proteome</keyword>
<dbReference type="InterPro" id="IPR022637">
    <property type="entry name" value="DNA_polIII_beta_cen"/>
</dbReference>
<comment type="subcellular location">
    <subcellularLocation>
        <location evidence="1 10">Cytoplasm</location>
    </subcellularLocation>
</comment>
<dbReference type="Pfam" id="PF02768">
    <property type="entry name" value="DNA_pol3_beta_3"/>
    <property type="match status" value="1"/>
</dbReference>
<gene>
    <name evidence="15" type="ORF">CVV65_00010</name>
</gene>
<keyword evidence="4 10" id="KW-0963">Cytoplasm</keyword>
<accession>A0A2K8N4P1</accession>
<dbReference type="PANTHER" id="PTHR30478:SF0">
    <property type="entry name" value="BETA SLIDING CLAMP"/>
    <property type="match status" value="1"/>
</dbReference>
<dbReference type="InterPro" id="IPR022634">
    <property type="entry name" value="DNA_polIII_beta_N"/>
</dbReference>
<evidence type="ECO:0000259" key="14">
    <source>
        <dbReference type="Pfam" id="PF02768"/>
    </source>
</evidence>
<name>A0A2K8N4P1_9BACL</name>
<dbReference type="OrthoDB" id="8421503at2"/>
<dbReference type="GO" id="GO:0008408">
    <property type="term" value="F:3'-5' exonuclease activity"/>
    <property type="evidence" value="ECO:0007669"/>
    <property type="project" value="InterPro"/>
</dbReference>
<protein>
    <recommendedName>
        <fullName evidence="3 10">Beta sliding clamp</fullName>
    </recommendedName>
</protein>
<feature type="domain" description="DNA polymerase III beta sliding clamp N-terminal" evidence="12">
    <location>
        <begin position="1"/>
        <end position="125"/>
    </location>
</feature>
<dbReference type="GO" id="GO:0003677">
    <property type="term" value="F:DNA binding"/>
    <property type="evidence" value="ECO:0007669"/>
    <property type="project" value="UniProtKB-UniRule"/>
</dbReference>
<dbReference type="Proteomes" id="UP000231932">
    <property type="component" value="Chromosome"/>
</dbReference>
<evidence type="ECO:0000259" key="13">
    <source>
        <dbReference type="Pfam" id="PF02767"/>
    </source>
</evidence>
<dbReference type="SUPFAM" id="SSF55979">
    <property type="entry name" value="DNA clamp"/>
    <property type="match status" value="3"/>
</dbReference>
<keyword evidence="11" id="KW-0175">Coiled coil</keyword>
<evidence type="ECO:0000256" key="4">
    <source>
        <dbReference type="ARBA" id="ARBA00022490"/>
    </source>
</evidence>
<dbReference type="InterPro" id="IPR001001">
    <property type="entry name" value="DNA_polIII_beta"/>
</dbReference>
<dbReference type="AlphaFoldDB" id="A0A2K8N4P1"/>
<dbReference type="GO" id="GO:0003887">
    <property type="term" value="F:DNA-directed DNA polymerase activity"/>
    <property type="evidence" value="ECO:0007669"/>
    <property type="project" value="UniProtKB-UniRule"/>
</dbReference>
<dbReference type="EMBL" id="CP024955">
    <property type="protein sequence ID" value="ATY83570.1"/>
    <property type="molecule type" value="Genomic_DNA"/>
</dbReference>
<evidence type="ECO:0000256" key="10">
    <source>
        <dbReference type="PIRNR" id="PIRNR000804"/>
    </source>
</evidence>
<proteinExistence type="inferred from homology"/>
<keyword evidence="6 10" id="KW-0548">Nucleotidyltransferase</keyword>
<dbReference type="Pfam" id="PF02767">
    <property type="entry name" value="DNA_pol3_beta_2"/>
    <property type="match status" value="1"/>
</dbReference>
<feature type="domain" description="DNA polymerase III beta sliding clamp central" evidence="13">
    <location>
        <begin position="136"/>
        <end position="250"/>
    </location>
</feature>
<comment type="subunit">
    <text evidence="10">Forms a ring-shaped head-to-tail homodimer around DNA.</text>
</comment>
<keyword evidence="8 10" id="KW-0239">DNA-directed DNA polymerase</keyword>
<keyword evidence="7 10" id="KW-0235">DNA replication</keyword>
<dbReference type="GO" id="GO:0005737">
    <property type="term" value="C:cytoplasm"/>
    <property type="evidence" value="ECO:0007669"/>
    <property type="project" value="UniProtKB-SubCell"/>
</dbReference>
<evidence type="ECO:0000256" key="7">
    <source>
        <dbReference type="ARBA" id="ARBA00022705"/>
    </source>
</evidence>
<dbReference type="GO" id="GO:0009360">
    <property type="term" value="C:DNA polymerase III complex"/>
    <property type="evidence" value="ECO:0007669"/>
    <property type="project" value="InterPro"/>
</dbReference>
<dbReference type="PANTHER" id="PTHR30478">
    <property type="entry name" value="DNA POLYMERASE III SUBUNIT BETA"/>
    <property type="match status" value="1"/>
</dbReference>
<feature type="domain" description="DNA polymerase III beta sliding clamp C-terminal" evidence="14">
    <location>
        <begin position="253"/>
        <end position="374"/>
    </location>
</feature>
<feature type="coiled-coil region" evidence="11">
    <location>
        <begin position="274"/>
        <end position="301"/>
    </location>
</feature>
<keyword evidence="9" id="KW-0238">DNA-binding</keyword>
<dbReference type="KEGG" id="kyr:CVV65_00010"/>
<evidence type="ECO:0000259" key="12">
    <source>
        <dbReference type="Pfam" id="PF00712"/>
    </source>
</evidence>
<evidence type="ECO:0000313" key="15">
    <source>
        <dbReference type="EMBL" id="ATY83570.1"/>
    </source>
</evidence>
<dbReference type="GO" id="GO:0006271">
    <property type="term" value="P:DNA strand elongation involved in DNA replication"/>
    <property type="evidence" value="ECO:0007669"/>
    <property type="project" value="TreeGrafter"/>
</dbReference>